<dbReference type="KEGG" id="orh:Ornrh_2022"/>
<reference evidence="1 2" key="1">
    <citation type="submission" date="2012-06" db="EMBL/GenBank/DDBJ databases">
        <title>The complete genome of Ornithobacterium rhinotracheale DSM 15997.</title>
        <authorList>
            <consortium name="US DOE Joint Genome Institute (JGI-PGF)"/>
            <person name="Lucas S."/>
            <person name="Copeland A."/>
            <person name="Lapidus A."/>
            <person name="Goodwin L."/>
            <person name="Pitluck S."/>
            <person name="Peters L."/>
            <person name="Mikhailova N."/>
            <person name="Teshima H."/>
            <person name="Kyrpides N."/>
            <person name="Mavromatis K."/>
            <person name="Pagani I."/>
            <person name="Ivanova N."/>
            <person name="Ovchinnikova G."/>
            <person name="Zeytun A."/>
            <person name="Detter J.C."/>
            <person name="Han C."/>
            <person name="Land M."/>
            <person name="Hauser L."/>
            <person name="Markowitz V."/>
            <person name="Cheng J.-F."/>
            <person name="Hugenholtz P."/>
            <person name="Woyke T."/>
            <person name="Wu D."/>
            <person name="Lang E."/>
            <person name="Kopitz M."/>
            <person name="Brambilla E."/>
            <person name="Klenk H.-P."/>
            <person name="Eisen J.A."/>
        </authorList>
    </citation>
    <scope>NUCLEOTIDE SEQUENCE [LARGE SCALE GENOMIC DNA]</scope>
    <source>
        <strain evidence="2">ATCC 51463 / DSM 15997 / CCUG 23171 / LMG 9086</strain>
    </source>
</reference>
<dbReference type="PATRIC" id="fig|867902.3.peg.1972"/>
<dbReference type="HOGENOM" id="CLU_2881496_0_0_10"/>
<proteinExistence type="predicted"/>
<evidence type="ECO:0000313" key="1">
    <source>
        <dbReference type="EMBL" id="AFL98157.1"/>
    </source>
</evidence>
<sequence>MQYRFIDKLLIPLNTFLNKTKVYKPIAYNTVQVRRSISKTLGIFCGLLFLSEAKKKKPKEAPP</sequence>
<protein>
    <submittedName>
        <fullName evidence="1">Uncharacterized protein</fullName>
    </submittedName>
</protein>
<accession>I4A2H3</accession>
<dbReference type="EMBL" id="CP003283">
    <property type="protein sequence ID" value="AFL98157.1"/>
    <property type="molecule type" value="Genomic_DNA"/>
</dbReference>
<dbReference type="Proteomes" id="UP000006051">
    <property type="component" value="Chromosome"/>
</dbReference>
<evidence type="ECO:0000313" key="2">
    <source>
        <dbReference type="Proteomes" id="UP000006051"/>
    </source>
</evidence>
<gene>
    <name evidence="1" type="ordered locus">Ornrh_2022</name>
</gene>
<organism evidence="1 2">
    <name type="scientific">Ornithobacterium rhinotracheale (strain ATCC 51463 / DSM 15997 / CCUG 23171 / CIP 104009 / LMG 9086)</name>
    <dbReference type="NCBI Taxonomy" id="867902"/>
    <lineage>
        <taxon>Bacteria</taxon>
        <taxon>Pseudomonadati</taxon>
        <taxon>Bacteroidota</taxon>
        <taxon>Flavobacteriia</taxon>
        <taxon>Flavobacteriales</taxon>
        <taxon>Weeksellaceae</taxon>
        <taxon>Ornithobacterium</taxon>
    </lineage>
</organism>
<name>I4A2H3_ORNRL</name>
<keyword evidence="2" id="KW-1185">Reference proteome</keyword>
<dbReference type="AlphaFoldDB" id="I4A2H3"/>